<name>A0A0S4ITY6_BODSA</name>
<keyword evidence="6" id="KW-1185">Reference proteome</keyword>
<dbReference type="Pfam" id="PF17795">
    <property type="entry name" value="Vault_3"/>
    <property type="match status" value="1"/>
</dbReference>
<dbReference type="FunFam" id="3.30.479.30:FF:000010">
    <property type="entry name" value="major vault protein-like"/>
    <property type="match status" value="1"/>
</dbReference>
<dbReference type="AlphaFoldDB" id="A0A0S4ITY6"/>
<dbReference type="FunFam" id="2.30.30.570:FF:000001">
    <property type="entry name" value="major vault protein-like"/>
    <property type="match status" value="1"/>
</dbReference>
<feature type="region of interest" description="Disordered" evidence="2">
    <location>
        <begin position="486"/>
        <end position="507"/>
    </location>
</feature>
<dbReference type="InterPro" id="IPR021870">
    <property type="entry name" value="MVP_shoulder"/>
</dbReference>
<evidence type="ECO:0000313" key="6">
    <source>
        <dbReference type="Proteomes" id="UP000051952"/>
    </source>
</evidence>
<dbReference type="Gene3D" id="3.30.479.30">
    <property type="entry name" value="Band 7 domain"/>
    <property type="match status" value="1"/>
</dbReference>
<evidence type="ECO:0000256" key="1">
    <source>
        <dbReference type="ARBA" id="ARBA00018296"/>
    </source>
</evidence>
<dbReference type="Gene3D" id="6.10.250.720">
    <property type="match status" value="1"/>
</dbReference>
<dbReference type="PANTHER" id="PTHR14165">
    <property type="entry name" value="MAJOR VAULT PROTEIN"/>
    <property type="match status" value="1"/>
</dbReference>
<evidence type="ECO:0000259" key="3">
    <source>
        <dbReference type="Pfam" id="PF11978"/>
    </source>
</evidence>
<dbReference type="CDD" id="cd08825">
    <property type="entry name" value="MVP_shoulder"/>
    <property type="match status" value="1"/>
</dbReference>
<feature type="domain" description="Major vault protein repeat" evidence="4">
    <location>
        <begin position="40"/>
        <end position="101"/>
    </location>
</feature>
<sequence>MPAKRSPPASAGLLTPKLTKTIAGTSRGAPAVSRRDKNRVVTCTVPHNALVQVFDYKTQKSRIFKGPDLVMLMPDEEFTVVSLSGGMPKRPDALKSLCMHLGPDYMRDELVIETLDHARLQLAVSYNWEFDPSVAVEQGRAFSVPDFVGDACKAIASRIRGFVSSETFDSFHRNSSNIIKLAVFGQNKETGALNPTMHFAVNGLVITNVDIHSVDPVDPKTRDALTKSVQLAIEITTKSQEAVAIQQATTLEQEAKGKLERQIIHAKSGSEMERRQLLSVEADNAAIESTGASKAQAAAVAEATLIEGQSEVDLAEKRSAAMDTNVEAELQVEAAKQSAELDFRQALYELEVAKARELSRIETDKFRKTIAAVGKDTIKAIAKAGPELQAKLLAGLGLQGYLVTDGSNPINLFPVQHREGHDRCCYWWLSIKKGNDTSVVCFARDQYPTHGWVQHTGGFNTRVGSTHGFNIQHGWVQYRTMNQTRRSVERKGEKKNHNLKTTTKISNDILQVSRSNQSGGCRD</sequence>
<reference evidence="6" key="1">
    <citation type="submission" date="2015-09" db="EMBL/GenBank/DDBJ databases">
        <authorList>
            <consortium name="Pathogen Informatics"/>
        </authorList>
    </citation>
    <scope>NUCLEOTIDE SEQUENCE [LARGE SCALE GENOMIC DNA]</scope>
    <source>
        <strain evidence="6">Lake Konstanz</strain>
    </source>
</reference>
<dbReference type="EMBL" id="CYKH01000631">
    <property type="protein sequence ID" value="CUG07493.1"/>
    <property type="molecule type" value="Genomic_DNA"/>
</dbReference>
<dbReference type="PANTHER" id="PTHR14165:SF3">
    <property type="entry name" value="MAJOR VAULT PROTEIN"/>
    <property type="match status" value="1"/>
</dbReference>
<dbReference type="InterPro" id="IPR039059">
    <property type="entry name" value="MVP"/>
</dbReference>
<dbReference type="Gene3D" id="6.20.380.10">
    <property type="match status" value="1"/>
</dbReference>
<organism evidence="5 6">
    <name type="scientific">Bodo saltans</name>
    <name type="common">Flagellated protozoan</name>
    <dbReference type="NCBI Taxonomy" id="75058"/>
    <lineage>
        <taxon>Eukaryota</taxon>
        <taxon>Discoba</taxon>
        <taxon>Euglenozoa</taxon>
        <taxon>Kinetoplastea</taxon>
        <taxon>Metakinetoplastina</taxon>
        <taxon>Eubodonida</taxon>
        <taxon>Bodonidae</taxon>
        <taxon>Bodo</taxon>
    </lineage>
</organism>
<dbReference type="Gene3D" id="2.30.30.570">
    <property type="match status" value="1"/>
</dbReference>
<feature type="compositionally biased region" description="Basic and acidic residues" evidence="2">
    <location>
        <begin position="486"/>
        <end position="496"/>
    </location>
</feature>
<gene>
    <name evidence="5" type="ORF">BSAL_73780</name>
</gene>
<dbReference type="GO" id="GO:0005634">
    <property type="term" value="C:nucleus"/>
    <property type="evidence" value="ECO:0007669"/>
    <property type="project" value="TreeGrafter"/>
</dbReference>
<protein>
    <recommendedName>
        <fullName evidence="1">Major vault protein</fullName>
    </recommendedName>
</protein>
<dbReference type="OMA" id="HVITANM"/>
<dbReference type="Proteomes" id="UP000051952">
    <property type="component" value="Unassembled WGS sequence"/>
</dbReference>
<dbReference type="InterPro" id="IPR040989">
    <property type="entry name" value="Vault_3"/>
</dbReference>
<feature type="domain" description="Major vault protein shoulder" evidence="3">
    <location>
        <begin position="102"/>
        <end position="218"/>
    </location>
</feature>
<proteinExistence type="predicted"/>
<evidence type="ECO:0000256" key="2">
    <source>
        <dbReference type="SAM" id="MobiDB-lite"/>
    </source>
</evidence>
<dbReference type="InterPro" id="IPR036013">
    <property type="entry name" value="Band_7/SPFH_dom_sf"/>
</dbReference>
<accession>A0A0S4ITY6</accession>
<dbReference type="OrthoDB" id="6125719at2759"/>
<dbReference type="VEuPathDB" id="TriTrypDB:BSAL_73780"/>
<evidence type="ECO:0000259" key="4">
    <source>
        <dbReference type="Pfam" id="PF17795"/>
    </source>
</evidence>
<dbReference type="Pfam" id="PF11978">
    <property type="entry name" value="MVP_shoulder"/>
    <property type="match status" value="1"/>
</dbReference>
<dbReference type="GO" id="GO:0005737">
    <property type="term" value="C:cytoplasm"/>
    <property type="evidence" value="ECO:0007669"/>
    <property type="project" value="TreeGrafter"/>
</dbReference>
<evidence type="ECO:0000313" key="5">
    <source>
        <dbReference type="EMBL" id="CUG07493.1"/>
    </source>
</evidence>